<dbReference type="EMBL" id="BGPR01006392">
    <property type="protein sequence ID" value="GBN18589.1"/>
    <property type="molecule type" value="Genomic_DNA"/>
</dbReference>
<proteinExistence type="predicted"/>
<evidence type="ECO:0000313" key="1">
    <source>
        <dbReference type="EMBL" id="GBN18589.1"/>
    </source>
</evidence>
<keyword evidence="2" id="KW-1185">Reference proteome</keyword>
<evidence type="ECO:0000313" key="2">
    <source>
        <dbReference type="Proteomes" id="UP000499080"/>
    </source>
</evidence>
<gene>
    <name evidence="1" type="ORF">AVEN_112906_1</name>
</gene>
<dbReference type="AlphaFoldDB" id="A0A4Y2LVV7"/>
<sequence>MTDQDKVVCDRLAVLISGVPGFKDGKLLIVPDGTAESQTTKMFEIVKDWSLSKNISALCSDTTTFNIGWKNAACVQLENHLRRKLLFLDCRHHMCVFELFEGTA</sequence>
<comment type="caution">
    <text evidence="1">The sequence shown here is derived from an EMBL/GenBank/DDBJ whole genome shotgun (WGS) entry which is preliminary data.</text>
</comment>
<reference evidence="1 2" key="1">
    <citation type="journal article" date="2019" name="Sci. Rep.">
        <title>Orb-weaving spider Araneus ventricosus genome elucidates the spidroin gene catalogue.</title>
        <authorList>
            <person name="Kono N."/>
            <person name="Nakamura H."/>
            <person name="Ohtoshi R."/>
            <person name="Moran D.A.P."/>
            <person name="Shinohara A."/>
            <person name="Yoshida Y."/>
            <person name="Fujiwara M."/>
            <person name="Mori M."/>
            <person name="Tomita M."/>
            <person name="Arakawa K."/>
        </authorList>
    </citation>
    <scope>NUCLEOTIDE SEQUENCE [LARGE SCALE GENOMIC DNA]</scope>
</reference>
<dbReference type="Proteomes" id="UP000499080">
    <property type="component" value="Unassembled WGS sequence"/>
</dbReference>
<name>A0A4Y2LVV7_ARAVE</name>
<organism evidence="1 2">
    <name type="scientific">Araneus ventricosus</name>
    <name type="common">Orbweaver spider</name>
    <name type="synonym">Epeira ventricosa</name>
    <dbReference type="NCBI Taxonomy" id="182803"/>
    <lineage>
        <taxon>Eukaryota</taxon>
        <taxon>Metazoa</taxon>
        <taxon>Ecdysozoa</taxon>
        <taxon>Arthropoda</taxon>
        <taxon>Chelicerata</taxon>
        <taxon>Arachnida</taxon>
        <taxon>Araneae</taxon>
        <taxon>Araneomorphae</taxon>
        <taxon>Entelegynae</taxon>
        <taxon>Araneoidea</taxon>
        <taxon>Araneidae</taxon>
        <taxon>Araneus</taxon>
    </lineage>
</organism>
<protein>
    <submittedName>
        <fullName evidence="1">Uncharacterized protein</fullName>
    </submittedName>
</protein>
<accession>A0A4Y2LVV7</accession>